<evidence type="ECO:0000256" key="4">
    <source>
        <dbReference type="ARBA" id="ARBA00022801"/>
    </source>
</evidence>
<dbReference type="OrthoDB" id="9778341at2"/>
<feature type="transmembrane region" description="Helical" evidence="7">
    <location>
        <begin position="553"/>
        <end position="570"/>
    </location>
</feature>
<feature type="transmembrane region" description="Helical" evidence="7">
    <location>
        <begin position="411"/>
        <end position="436"/>
    </location>
</feature>
<dbReference type="InterPro" id="IPR037066">
    <property type="entry name" value="Plug_dom_sf"/>
</dbReference>
<feature type="transmembrane region" description="Helical" evidence="7">
    <location>
        <begin position="45"/>
        <end position="64"/>
    </location>
</feature>
<organism evidence="9 10">
    <name type="scientific">Mucilaginibacter gossypiicola</name>
    <dbReference type="NCBI Taxonomy" id="551995"/>
    <lineage>
        <taxon>Bacteria</taxon>
        <taxon>Pseudomonadati</taxon>
        <taxon>Bacteroidota</taxon>
        <taxon>Sphingobacteriia</taxon>
        <taxon>Sphingobacteriales</taxon>
        <taxon>Sphingobacteriaceae</taxon>
        <taxon>Mucilaginibacter</taxon>
    </lineage>
</organism>
<protein>
    <submittedName>
        <fullName evidence="9">Membrane associated serine protease, rhomboid family</fullName>
    </submittedName>
</protein>
<evidence type="ECO:0000259" key="8">
    <source>
        <dbReference type="Pfam" id="PF01694"/>
    </source>
</evidence>
<sequence>MNQFFTKLKLIFVPFVAVTVLFITTYTFLNWFIFVKLSLFVVDDVFTEIAGPGVIALVIILLWMKPRLKLLNMVSNRRSDPLSFALLITYIGMLGPCIIAQTYMETATGKLTVLDHISSLNHLPLTKYYEVNHFHTDKRFARFKVTFKVSGKHNNNFDMGIYAVSPVLDTAFAQPDTTGKMLNPKGNFKNPFVLLNGKPITGQQLKKIDPDKVETVNVLHGNAAISIYGDRGKNGVLLISLKKQYKVEDILAEITDPPVPASITPPVAWLTTSYSKTISNRLSDSEKQAEYKVFADESQRDFDAKNLNEFVYLERLGPSSMRDNYIAAVRTKDSLTRAYPVILSPVNEPFAARNGNKLFWVFAILGICCVILLMIIAYWPLNVDAEPVSQKPADPFGFKIIRDLVVPRQGFFSTAIIIDLNLLLFIIMVCSGLGFINFNTHDLLIWGGNFRPSVQNGQYWRLLTNMFLHGGIMHVLFNMYGLLFVGIFLEPLLGTGKYTVLYLLTGIIASIASIWWHPATVSVGASGAIFGMYGVFLALLTTNLFPPEFKKPFLLNTAVFVGYNLLAGLSGGIDNAAHIGGLLSGLLFGYALYPSLKQKARQAEAEQETVQMLDELAGKDQG</sequence>
<proteinExistence type="inferred from homology"/>
<evidence type="ECO:0000256" key="3">
    <source>
        <dbReference type="ARBA" id="ARBA00022692"/>
    </source>
</evidence>
<dbReference type="GO" id="GO:0006508">
    <property type="term" value="P:proteolysis"/>
    <property type="evidence" value="ECO:0007669"/>
    <property type="project" value="UniProtKB-KW"/>
</dbReference>
<keyword evidence="9" id="KW-0645">Protease</keyword>
<evidence type="ECO:0000256" key="5">
    <source>
        <dbReference type="ARBA" id="ARBA00022989"/>
    </source>
</evidence>
<feature type="transmembrane region" description="Helical" evidence="7">
    <location>
        <begin position="523"/>
        <end position="541"/>
    </location>
</feature>
<feature type="domain" description="Peptidase S54 rhomboid" evidence="8">
    <location>
        <begin position="457"/>
        <end position="593"/>
    </location>
</feature>
<evidence type="ECO:0000256" key="7">
    <source>
        <dbReference type="SAM" id="Phobius"/>
    </source>
</evidence>
<dbReference type="AlphaFoldDB" id="A0A1H8Q4J9"/>
<dbReference type="Proteomes" id="UP000198942">
    <property type="component" value="Unassembled WGS sequence"/>
</dbReference>
<accession>A0A1H8Q4J9</accession>
<dbReference type="RefSeq" id="WP_091215935.1">
    <property type="nucleotide sequence ID" value="NZ_FOCL01000008.1"/>
</dbReference>
<dbReference type="InterPro" id="IPR035952">
    <property type="entry name" value="Rhomboid-like_sf"/>
</dbReference>
<dbReference type="InterPro" id="IPR050925">
    <property type="entry name" value="Rhomboid_protease_S54"/>
</dbReference>
<dbReference type="SUPFAM" id="SSF144091">
    <property type="entry name" value="Rhomboid-like"/>
    <property type="match status" value="1"/>
</dbReference>
<dbReference type="Gene3D" id="2.170.130.10">
    <property type="entry name" value="TonB-dependent receptor, plug domain"/>
    <property type="match status" value="1"/>
</dbReference>
<dbReference type="PANTHER" id="PTHR43731:SF14">
    <property type="entry name" value="PRESENILIN-ASSOCIATED RHOMBOID-LIKE PROTEIN, MITOCHONDRIAL"/>
    <property type="match status" value="1"/>
</dbReference>
<keyword evidence="3 7" id="KW-0812">Transmembrane</keyword>
<feature type="transmembrane region" description="Helical" evidence="7">
    <location>
        <begin position="466"/>
        <end position="488"/>
    </location>
</feature>
<evidence type="ECO:0000256" key="6">
    <source>
        <dbReference type="ARBA" id="ARBA00023136"/>
    </source>
</evidence>
<dbReference type="GO" id="GO:0016020">
    <property type="term" value="C:membrane"/>
    <property type="evidence" value="ECO:0007669"/>
    <property type="project" value="UniProtKB-SubCell"/>
</dbReference>
<keyword evidence="10" id="KW-1185">Reference proteome</keyword>
<dbReference type="GO" id="GO:0004252">
    <property type="term" value="F:serine-type endopeptidase activity"/>
    <property type="evidence" value="ECO:0007669"/>
    <property type="project" value="InterPro"/>
</dbReference>
<evidence type="ECO:0000313" key="9">
    <source>
        <dbReference type="EMBL" id="SEO49140.1"/>
    </source>
</evidence>
<keyword evidence="4" id="KW-0378">Hydrolase</keyword>
<reference evidence="10" key="1">
    <citation type="submission" date="2016-10" db="EMBL/GenBank/DDBJ databases">
        <authorList>
            <person name="Varghese N."/>
            <person name="Submissions S."/>
        </authorList>
    </citation>
    <scope>NUCLEOTIDE SEQUENCE [LARGE SCALE GENOMIC DNA]</scope>
    <source>
        <strain evidence="10">Gh-48</strain>
    </source>
</reference>
<keyword evidence="5 7" id="KW-1133">Transmembrane helix</keyword>
<dbReference type="Gene3D" id="1.20.1540.10">
    <property type="entry name" value="Rhomboid-like"/>
    <property type="match status" value="1"/>
</dbReference>
<feature type="transmembrane region" description="Helical" evidence="7">
    <location>
        <begin position="358"/>
        <end position="381"/>
    </location>
</feature>
<feature type="transmembrane region" description="Helical" evidence="7">
    <location>
        <begin position="500"/>
        <end position="517"/>
    </location>
</feature>
<dbReference type="InterPro" id="IPR022764">
    <property type="entry name" value="Peptidase_S54_rhomboid_dom"/>
</dbReference>
<feature type="transmembrane region" description="Helical" evidence="7">
    <location>
        <begin position="12"/>
        <end position="33"/>
    </location>
</feature>
<name>A0A1H8Q4J9_9SPHI</name>
<evidence type="ECO:0000256" key="1">
    <source>
        <dbReference type="ARBA" id="ARBA00004141"/>
    </source>
</evidence>
<evidence type="ECO:0000313" key="10">
    <source>
        <dbReference type="Proteomes" id="UP000198942"/>
    </source>
</evidence>
<dbReference type="STRING" id="551995.SAMN05192574_108276"/>
<dbReference type="Pfam" id="PF01694">
    <property type="entry name" value="Rhomboid"/>
    <property type="match status" value="1"/>
</dbReference>
<dbReference type="PANTHER" id="PTHR43731">
    <property type="entry name" value="RHOMBOID PROTEASE"/>
    <property type="match status" value="1"/>
</dbReference>
<feature type="transmembrane region" description="Helical" evidence="7">
    <location>
        <begin position="576"/>
        <end position="593"/>
    </location>
</feature>
<comment type="subcellular location">
    <subcellularLocation>
        <location evidence="1">Membrane</location>
        <topology evidence="1">Multi-pass membrane protein</topology>
    </subcellularLocation>
</comment>
<gene>
    <name evidence="9" type="ORF">SAMN05192574_108276</name>
</gene>
<keyword evidence="6 7" id="KW-0472">Membrane</keyword>
<evidence type="ECO:0000256" key="2">
    <source>
        <dbReference type="ARBA" id="ARBA00009045"/>
    </source>
</evidence>
<dbReference type="EMBL" id="FOCL01000008">
    <property type="protein sequence ID" value="SEO49140.1"/>
    <property type="molecule type" value="Genomic_DNA"/>
</dbReference>
<comment type="similarity">
    <text evidence="2">Belongs to the peptidase S54 family.</text>
</comment>
<feature type="transmembrane region" description="Helical" evidence="7">
    <location>
        <begin position="84"/>
        <end position="104"/>
    </location>
</feature>